<dbReference type="Proteomes" id="UP000198650">
    <property type="component" value="Unassembled WGS sequence"/>
</dbReference>
<sequence length="38" mass="4420">MHRKGVPSLSGHPYLLPLYVSNDEKHYTRLSQPQFYGC</sequence>
<name>A0A1I0SKZ7_9BACL</name>
<proteinExistence type="predicted"/>
<keyword evidence="2" id="KW-1185">Reference proteome</keyword>
<organism evidence="1 2">
    <name type="scientific">Parageobacillus thermantarcticus</name>
    <dbReference type="NCBI Taxonomy" id="186116"/>
    <lineage>
        <taxon>Bacteria</taxon>
        <taxon>Bacillati</taxon>
        <taxon>Bacillota</taxon>
        <taxon>Bacilli</taxon>
        <taxon>Bacillales</taxon>
        <taxon>Anoxybacillaceae</taxon>
        <taxon>Parageobacillus</taxon>
    </lineage>
</organism>
<reference evidence="2" key="1">
    <citation type="submission" date="2016-10" db="EMBL/GenBank/DDBJ databases">
        <authorList>
            <person name="Varghese N."/>
            <person name="Submissions S."/>
        </authorList>
    </citation>
    <scope>NUCLEOTIDE SEQUENCE [LARGE SCALE GENOMIC DNA]</scope>
    <source>
        <strain evidence="2">M1</strain>
    </source>
</reference>
<evidence type="ECO:0000313" key="2">
    <source>
        <dbReference type="Proteomes" id="UP000198650"/>
    </source>
</evidence>
<gene>
    <name evidence="1" type="ORF">SAMN05192569_100227</name>
</gene>
<evidence type="ECO:0000313" key="1">
    <source>
        <dbReference type="EMBL" id="SFA40194.1"/>
    </source>
</evidence>
<dbReference type="AlphaFoldDB" id="A0A1I0SKZ7"/>
<protein>
    <submittedName>
        <fullName evidence="1">Uncharacterized protein</fullName>
    </submittedName>
</protein>
<accession>A0A1I0SKZ7</accession>
<dbReference type="EMBL" id="FOJS01000002">
    <property type="protein sequence ID" value="SFA40194.1"/>
    <property type="molecule type" value="Genomic_DNA"/>
</dbReference>